<dbReference type="Proteomes" id="UP000246740">
    <property type="component" value="Unassembled WGS sequence"/>
</dbReference>
<accession>A0A317XJD9</accession>
<feature type="compositionally biased region" description="Pro residues" evidence="1">
    <location>
        <begin position="548"/>
        <end position="557"/>
    </location>
</feature>
<feature type="compositionally biased region" description="Low complexity" evidence="1">
    <location>
        <begin position="729"/>
        <end position="743"/>
    </location>
</feature>
<dbReference type="AlphaFoldDB" id="A0A317XJD9"/>
<feature type="compositionally biased region" description="Low complexity" evidence="1">
    <location>
        <begin position="813"/>
        <end position="845"/>
    </location>
</feature>
<evidence type="ECO:0000313" key="4">
    <source>
        <dbReference type="Proteomes" id="UP000246740"/>
    </source>
</evidence>
<feature type="compositionally biased region" description="Polar residues" evidence="1">
    <location>
        <begin position="402"/>
        <end position="415"/>
    </location>
</feature>
<feature type="compositionally biased region" description="Low complexity" evidence="1">
    <location>
        <begin position="477"/>
        <end position="494"/>
    </location>
</feature>
<dbReference type="PANTHER" id="PTHR47052">
    <property type="entry name" value="CONSERVED SERINE PROLINE-RICH PROTEIN (AFU_ORTHOLOGUE AFUA_2G01790)"/>
    <property type="match status" value="1"/>
</dbReference>
<dbReference type="CDD" id="cd08681">
    <property type="entry name" value="C2_fungal_Inn1p-like"/>
    <property type="match status" value="1"/>
</dbReference>
<dbReference type="SMART" id="SM00239">
    <property type="entry name" value="C2"/>
    <property type="match status" value="1"/>
</dbReference>
<feature type="region of interest" description="Disordered" evidence="1">
    <location>
        <begin position="158"/>
        <end position="256"/>
    </location>
</feature>
<dbReference type="InterPro" id="IPR052981">
    <property type="entry name" value="Ingression_C2_domain"/>
</dbReference>
<protein>
    <recommendedName>
        <fullName evidence="2">C2 domain-containing protein</fullName>
    </recommendedName>
</protein>
<evidence type="ECO:0000259" key="2">
    <source>
        <dbReference type="PROSITE" id="PS50004"/>
    </source>
</evidence>
<keyword evidence="4" id="KW-1185">Reference proteome</keyword>
<sequence length="882" mass="94693">MPAASDPVHKGTLVCVVLKARNLPNKKSIGKQDPYTVLTIGQETQKTKPDKRGGQHPTWDEQLHFEIYEDMEDALAAKGSTSSTTTTSSAAKSKGGKKVLKVACYADDSKEPEFIGDGIVDLSDTLKTGEFDEWVTIKAKDRYAGEVYLELTFYSSAAPPKKKKPAKPVMSGNDTYGGAGTFQRIEDAGDDGTTSAAPPAPPKVPVGKPNHPPIPASMRPGGGSSGTNAHSRLSSSVSTSSLSSHPHAHRSSFSLSSSATVNDFGSILRPSSSLANFEAYTPAYAPASISRSTSPVPPSALAQHPAHGSEASSIGPASGSKRHSYAAPLPPPTHDYNPSSIVPSSSYYSNHSVTPSQSSHYLAGPPGAVAGASGHGHAAEGSGDDMYATIRPGTVNNQQYAVPHSQSVSHSSNLYSRMPQPDVTDQLTSSMSQMSFSQSSQGVPSRVSSKLDERPPQSHIYQAPSHLASLYNPPQPQHQSMPSSASTSTFSQPPHDNSLQRPVSPAPPRPGSALSQYGTSPSAYPQPAPTPSVINAQAYYQPQHQQQPQPPSTPQPPHHVMNGNPGNHLSQPPTVPPRSSSPAAASLQSLGYTPIPSPYSQAPPQQQQPQYDQGQYQQPQQQHVPRPLPSTQNSSSIATHVPTQQPQQQQYPSHLYQPQQQPSPPPTHSYQPSHQQQQSYAQTSWTGPPPPSHAPSQPQQQQQYHTQSQPQPQQSGIPSSMSNGHIYAQQSQSQVQPVSGPGSYYHTIPSSHGGENGSTWQGGRSPSPLPPLPIPGQQQQQQQQQQHVYQSQPPPQHQSQSSLPISASTHSIYSTSPSTFSQPQQVQSQYYHQPQQQQYAYQPQPQQHPPPPVQSGFIPHSTSYSSNLYGQQQHQPQQQHYQ</sequence>
<feature type="region of interest" description="Disordered" evidence="1">
    <location>
        <begin position="402"/>
        <end position="882"/>
    </location>
</feature>
<dbReference type="Gene3D" id="2.60.40.150">
    <property type="entry name" value="C2 domain"/>
    <property type="match status" value="1"/>
</dbReference>
<dbReference type="InterPro" id="IPR035892">
    <property type="entry name" value="C2_domain_sf"/>
</dbReference>
<feature type="compositionally biased region" description="Low complexity" evidence="1">
    <location>
        <begin position="336"/>
        <end position="356"/>
    </location>
</feature>
<feature type="compositionally biased region" description="Low complexity" evidence="1">
    <location>
        <begin position="694"/>
        <end position="722"/>
    </location>
</feature>
<dbReference type="InterPro" id="IPR037791">
    <property type="entry name" value="C2_fungal_Inn1"/>
</dbReference>
<reference evidence="3 4" key="1">
    <citation type="journal article" date="2018" name="Mol. Biol. Evol.">
        <title>Broad Genomic Sampling Reveals a Smut Pathogenic Ancestry of the Fungal Clade Ustilaginomycotina.</title>
        <authorList>
            <person name="Kijpornyongpan T."/>
            <person name="Mondo S.J."/>
            <person name="Barry K."/>
            <person name="Sandor L."/>
            <person name="Lee J."/>
            <person name="Lipzen A."/>
            <person name="Pangilinan J."/>
            <person name="LaButti K."/>
            <person name="Hainaut M."/>
            <person name="Henrissat B."/>
            <person name="Grigoriev I.V."/>
            <person name="Spatafora J.W."/>
            <person name="Aime M.C."/>
        </authorList>
    </citation>
    <scope>NUCLEOTIDE SEQUENCE [LARGE SCALE GENOMIC DNA]</scope>
    <source>
        <strain evidence="3 4">MCA 3645</strain>
    </source>
</reference>
<feature type="compositionally biased region" description="Low complexity" evidence="1">
    <location>
        <begin position="668"/>
        <end position="684"/>
    </location>
</feature>
<evidence type="ECO:0000256" key="1">
    <source>
        <dbReference type="SAM" id="MobiDB-lite"/>
    </source>
</evidence>
<dbReference type="OrthoDB" id="270970at2759"/>
<organism evidence="3 4">
    <name type="scientific">Testicularia cyperi</name>
    <dbReference type="NCBI Taxonomy" id="1882483"/>
    <lineage>
        <taxon>Eukaryota</taxon>
        <taxon>Fungi</taxon>
        <taxon>Dikarya</taxon>
        <taxon>Basidiomycota</taxon>
        <taxon>Ustilaginomycotina</taxon>
        <taxon>Ustilaginomycetes</taxon>
        <taxon>Ustilaginales</taxon>
        <taxon>Anthracoideaceae</taxon>
        <taxon>Testicularia</taxon>
    </lineage>
</organism>
<feature type="compositionally biased region" description="Low complexity" evidence="1">
    <location>
        <begin position="598"/>
        <end position="625"/>
    </location>
</feature>
<proteinExistence type="predicted"/>
<feature type="compositionally biased region" description="Low complexity" evidence="1">
    <location>
        <begin position="639"/>
        <end position="660"/>
    </location>
</feature>
<feature type="compositionally biased region" description="Low complexity" evidence="1">
    <location>
        <begin position="871"/>
        <end position="882"/>
    </location>
</feature>
<dbReference type="PROSITE" id="PS50004">
    <property type="entry name" value="C2"/>
    <property type="match status" value="1"/>
</dbReference>
<feature type="compositionally biased region" description="Low complexity" evidence="1">
    <location>
        <begin position="231"/>
        <end position="244"/>
    </location>
</feature>
<dbReference type="EMBL" id="KZ819198">
    <property type="protein sequence ID" value="PWY98426.1"/>
    <property type="molecule type" value="Genomic_DNA"/>
</dbReference>
<dbReference type="InterPro" id="IPR000008">
    <property type="entry name" value="C2_dom"/>
</dbReference>
<feature type="compositionally biased region" description="Low complexity" evidence="1">
    <location>
        <begin position="577"/>
        <end position="586"/>
    </location>
</feature>
<feature type="compositionally biased region" description="Low complexity" evidence="1">
    <location>
        <begin position="363"/>
        <end position="381"/>
    </location>
</feature>
<dbReference type="PANTHER" id="PTHR47052:SF3">
    <property type="entry name" value="INGRESSION PROTEIN 1"/>
    <property type="match status" value="1"/>
</dbReference>
<dbReference type="SUPFAM" id="SSF49562">
    <property type="entry name" value="C2 domain (Calcium/lipid-binding domain, CaLB)"/>
    <property type="match status" value="1"/>
</dbReference>
<gene>
    <name evidence="3" type="ORF">BCV70DRAFT_31929</name>
</gene>
<name>A0A317XJD9_9BASI</name>
<feature type="compositionally biased region" description="Pro residues" evidence="1">
    <location>
        <begin position="198"/>
        <end position="215"/>
    </location>
</feature>
<feature type="compositionally biased region" description="Low complexity" evidence="1">
    <location>
        <begin position="775"/>
        <end position="806"/>
    </location>
</feature>
<dbReference type="STRING" id="1882483.A0A317XJD9"/>
<feature type="domain" description="C2" evidence="2">
    <location>
        <begin position="1"/>
        <end position="135"/>
    </location>
</feature>
<dbReference type="InParanoid" id="A0A317XJD9"/>
<dbReference type="Pfam" id="PF00168">
    <property type="entry name" value="C2"/>
    <property type="match status" value="1"/>
</dbReference>
<feature type="compositionally biased region" description="Polar residues" evidence="1">
    <location>
        <begin position="860"/>
        <end position="870"/>
    </location>
</feature>
<feature type="compositionally biased region" description="Polar residues" evidence="1">
    <location>
        <begin position="513"/>
        <end position="523"/>
    </location>
</feature>
<feature type="region of interest" description="Disordered" evidence="1">
    <location>
        <begin position="288"/>
        <end position="390"/>
    </location>
</feature>
<evidence type="ECO:0000313" key="3">
    <source>
        <dbReference type="EMBL" id="PWY98426.1"/>
    </source>
</evidence>
<feature type="compositionally biased region" description="Low complexity" evidence="1">
    <location>
        <begin position="429"/>
        <end position="441"/>
    </location>
</feature>